<dbReference type="InterPro" id="IPR036736">
    <property type="entry name" value="ACP-like_sf"/>
</dbReference>
<dbReference type="SMART" id="SM00823">
    <property type="entry name" value="PKS_PP"/>
    <property type="match status" value="1"/>
</dbReference>
<dbReference type="Pfam" id="PF00106">
    <property type="entry name" value="adh_short"/>
    <property type="match status" value="1"/>
</dbReference>
<evidence type="ECO:0000256" key="2">
    <source>
        <dbReference type="ARBA" id="ARBA00022553"/>
    </source>
</evidence>
<protein>
    <submittedName>
        <fullName evidence="5">Carrier domain-containing protein</fullName>
    </submittedName>
</protein>
<dbReference type="Pfam" id="PF07993">
    <property type="entry name" value="NAD_binding_4"/>
    <property type="match status" value="1"/>
</dbReference>
<dbReference type="FunFam" id="1.10.1200.10:FF:000016">
    <property type="entry name" value="Non-ribosomal peptide synthase"/>
    <property type="match status" value="1"/>
</dbReference>
<reference evidence="6" key="1">
    <citation type="submission" date="2013-10" db="EMBL/GenBank/DDBJ databases">
        <title>Genome sequencing of Onchocerca volvulus.</title>
        <authorList>
            <person name="Cotton J."/>
            <person name="Tsai J."/>
            <person name="Stanley E."/>
            <person name="Tracey A."/>
            <person name="Holroyd N."/>
            <person name="Lustigman S."/>
            <person name="Berriman M."/>
        </authorList>
    </citation>
    <scope>NUCLEOTIDE SEQUENCE</scope>
</reference>
<dbReference type="InterPro" id="IPR025110">
    <property type="entry name" value="AMP-bd_C"/>
</dbReference>
<dbReference type="Gene3D" id="3.40.50.1820">
    <property type="entry name" value="alpha/beta hydrolase"/>
    <property type="match status" value="1"/>
</dbReference>
<proteinExistence type="predicted"/>
<dbReference type="OMA" id="ENDKFTM"/>
<sequence length="1257" mass="141050">MSTLVELFRKAANQDDLKSKVVVHDGDTKWTLAELDEMSEKLAKHFVEKYGAKKGDCIGIYMNKCAFYVLAYTAALKAGCAYLPLDVFYPQTLLIDIINEISPAVICSTSNLADTVSDLAPLYIFGSSLPNPTESIRLPEIGPDDIAYIVYSSGTTGKPKGVECPHRGAAFSYEYRFNQYPYMENEREACNVFFVWELFRPILKGVEMYVIPDNVIYDLPELCHFLSNNKITRMLFTPSLLEALLDTHSDEIIQSTFHTFRTILLCGEVVTYTLLKRILDVLPKVEVLNLYSVSECHDVSYSNLTEFFYNQPSRKFAPVGKVIPGVKVVVTDAHEGLKEVPMGVPGEIFVGGPTLAIGYINRPELNRYRFITVPNELKDQLGDRLYRTGDWGYLLPNSVLEICGRCDTMVKIRGYSIEILAVESVILELPYIKKCVVVSVGSEGEDKQLAAYVVLKENVTRKQMRADLKKQLPFYMVPSYFVYLPSLPVVPATSKVDKKALPAVDPQKDAVEASALPKTATEERLAKVWAEVLSRPAIDIQESFFDLGGHSLMAARLLLKIEEEFGVQLNIRELFATPTISSLARRIDQKDDNDHLEHVDLAHQVNIHDFKDNVMDLHLRAFWRSTDLNYSFSRVIVLLTGVTGFIGSHILVKLLLTTEVRVICLIRENAVSTTESRLIESIEKMGMMTTKLKDLIKSRVKTVAGDVALVRLGLIEEEYLFLTYEVDTVIHAAAYVNLIFPYQALHGINVLGTRNILDFCHKNKVKPLYYLSTDAVIPSNLKDVDEDINNEDVQGKLLNGYAQTKWVAERLVINSQMRGLPTIIFRLGNQAASMSTGVWNKQDFIYLMIFCSIQSKLAPDLDWTVEFTPVDFSASFIVQILTKNFRASIGKIFHLMNSEGPNWRQIISWINDFGIPVRLVPLQQWLQQISTIASAECQQLQKLFQIMVKDDAFFTTQSMYKRTNTEKILKNMDKKYPVVTKSLFNHWLRLIAQRNFNGIPTSIPFGKVTIGKVCIVTGASSGIGEAIVRELALVGYMKVVFCARRQEKLMELVSKLETEGCMPNNLLPVTCDITQINDVQSVVNQAIETYGTIDVLVNNAGCMFYEMMKNGPTKEWNLQIDVNCRGTMNFIGAVLPHMIKARSGHIVNITSNAGKRGFAGLAVYSGTKFFIEGMSQALRQEMVEYGIKVTNVQPGDVETELASHSIDMEASAKYDVSKAGHPILTSSDIARAVLYAVDQPFSVAVNEILIEPQATPI</sequence>
<dbReference type="PROSITE" id="PS00455">
    <property type="entry name" value="AMP_BINDING"/>
    <property type="match status" value="1"/>
</dbReference>
<dbReference type="FunFam" id="3.40.50.720:FF:000047">
    <property type="entry name" value="NADP-dependent L-serine/L-allo-threonine dehydrogenase"/>
    <property type="match status" value="1"/>
</dbReference>
<dbReference type="InterPro" id="IPR013120">
    <property type="entry name" value="FAR_NAD-bd"/>
</dbReference>
<dbReference type="SUPFAM" id="SSF56801">
    <property type="entry name" value="Acetyl-CoA synthetase-like"/>
    <property type="match status" value="1"/>
</dbReference>
<feature type="domain" description="Carrier" evidence="4">
    <location>
        <begin position="516"/>
        <end position="591"/>
    </location>
</feature>
<dbReference type="Gene3D" id="3.40.50.12780">
    <property type="entry name" value="N-terminal domain of ligase-like"/>
    <property type="match status" value="1"/>
</dbReference>
<dbReference type="Gene3D" id="3.40.50.720">
    <property type="entry name" value="NAD(P)-binding Rossmann-like Domain"/>
    <property type="match status" value="2"/>
</dbReference>
<organism evidence="5 6">
    <name type="scientific">Onchocerca volvulus</name>
    <dbReference type="NCBI Taxonomy" id="6282"/>
    <lineage>
        <taxon>Eukaryota</taxon>
        <taxon>Metazoa</taxon>
        <taxon>Ecdysozoa</taxon>
        <taxon>Nematoda</taxon>
        <taxon>Chromadorea</taxon>
        <taxon>Rhabditida</taxon>
        <taxon>Spirurina</taxon>
        <taxon>Spiruromorpha</taxon>
        <taxon>Filarioidea</taxon>
        <taxon>Onchocercidae</taxon>
        <taxon>Onchocerca</taxon>
    </lineage>
</organism>
<dbReference type="CDD" id="cd05235">
    <property type="entry name" value="SDR_e1"/>
    <property type="match status" value="1"/>
</dbReference>
<dbReference type="GO" id="GO:0044550">
    <property type="term" value="P:secondary metabolite biosynthetic process"/>
    <property type="evidence" value="ECO:0007669"/>
    <property type="project" value="UniProtKB-ARBA"/>
</dbReference>
<dbReference type="InterPro" id="IPR009081">
    <property type="entry name" value="PP-bd_ACP"/>
</dbReference>
<dbReference type="CDD" id="cd05930">
    <property type="entry name" value="A_NRPS"/>
    <property type="match status" value="1"/>
</dbReference>
<dbReference type="InterPro" id="IPR029058">
    <property type="entry name" value="AB_hydrolase_fold"/>
</dbReference>
<dbReference type="InterPro" id="IPR036291">
    <property type="entry name" value="NAD(P)-bd_dom_sf"/>
</dbReference>
<dbReference type="InterPro" id="IPR010080">
    <property type="entry name" value="Thioester_reductase-like_dom"/>
</dbReference>
<evidence type="ECO:0000313" key="5">
    <source>
        <dbReference type="EnsemblMetazoa" id="OVOC9416.1"/>
    </source>
</evidence>
<dbReference type="Pfam" id="PF00501">
    <property type="entry name" value="AMP-binding"/>
    <property type="match status" value="1"/>
</dbReference>
<dbReference type="GO" id="GO:0072330">
    <property type="term" value="P:monocarboxylic acid biosynthetic process"/>
    <property type="evidence" value="ECO:0007669"/>
    <property type="project" value="UniProtKB-ARBA"/>
</dbReference>
<evidence type="ECO:0000313" key="6">
    <source>
        <dbReference type="Proteomes" id="UP000024404"/>
    </source>
</evidence>
<dbReference type="AlphaFoldDB" id="A0A8R1U227"/>
<dbReference type="NCBIfam" id="TIGR01746">
    <property type="entry name" value="Thioester-redct"/>
    <property type="match status" value="1"/>
</dbReference>
<dbReference type="InterPro" id="IPR000873">
    <property type="entry name" value="AMP-dep_synth/lig_dom"/>
</dbReference>
<name>A0A8R1U227_ONCVO</name>
<dbReference type="PRINTS" id="PR00080">
    <property type="entry name" value="SDRFAMILY"/>
</dbReference>
<dbReference type="EMBL" id="CMVM020000266">
    <property type="status" value="NOT_ANNOTATED_CDS"/>
    <property type="molecule type" value="Genomic_DNA"/>
</dbReference>
<dbReference type="InterPro" id="IPR042099">
    <property type="entry name" value="ANL_N_sf"/>
</dbReference>
<accession>A0A8R1U227</accession>
<evidence type="ECO:0000259" key="4">
    <source>
        <dbReference type="PROSITE" id="PS50075"/>
    </source>
</evidence>
<dbReference type="PROSITE" id="PS00061">
    <property type="entry name" value="ADH_SHORT"/>
    <property type="match status" value="1"/>
</dbReference>
<dbReference type="PROSITE" id="PS50075">
    <property type="entry name" value="CARRIER"/>
    <property type="match status" value="1"/>
</dbReference>
<keyword evidence="2" id="KW-0597">Phosphoprotein</keyword>
<dbReference type="PANTHER" id="PTHR44845:SF6">
    <property type="entry name" value="BETA-ALANINE-ACTIVATING ENZYME"/>
    <property type="match status" value="1"/>
</dbReference>
<evidence type="ECO:0000256" key="3">
    <source>
        <dbReference type="ARBA" id="ARBA00023002"/>
    </source>
</evidence>
<keyword evidence="6" id="KW-1185">Reference proteome</keyword>
<dbReference type="SUPFAM" id="SSF47336">
    <property type="entry name" value="ACP-like"/>
    <property type="match status" value="1"/>
</dbReference>
<dbReference type="GO" id="GO:0016616">
    <property type="term" value="F:oxidoreductase activity, acting on the CH-OH group of donors, NAD or NADP as acceptor"/>
    <property type="evidence" value="ECO:0007669"/>
    <property type="project" value="UniProtKB-ARBA"/>
</dbReference>
<dbReference type="GO" id="GO:0031177">
    <property type="term" value="F:phosphopantetheine binding"/>
    <property type="evidence" value="ECO:0007669"/>
    <property type="project" value="InterPro"/>
</dbReference>
<dbReference type="Gene3D" id="3.30.300.30">
    <property type="match status" value="1"/>
</dbReference>
<dbReference type="Pfam" id="PF00550">
    <property type="entry name" value="PP-binding"/>
    <property type="match status" value="1"/>
</dbReference>
<dbReference type="InterPro" id="IPR020845">
    <property type="entry name" value="AMP-binding_CS"/>
</dbReference>
<keyword evidence="1" id="KW-0596">Phosphopantetheine</keyword>
<dbReference type="InterPro" id="IPR045851">
    <property type="entry name" value="AMP-bd_C_sf"/>
</dbReference>
<keyword evidence="3" id="KW-0560">Oxidoreductase</keyword>
<reference evidence="5" key="2">
    <citation type="submission" date="2022-06" db="UniProtKB">
        <authorList>
            <consortium name="EnsemblMetazoa"/>
        </authorList>
    </citation>
    <scope>IDENTIFICATION</scope>
</reference>
<dbReference type="EnsemblMetazoa" id="OVOC9416.1">
    <property type="protein sequence ID" value="OVOC9416.1"/>
    <property type="gene ID" value="WBGene00246225"/>
</dbReference>
<dbReference type="InterPro" id="IPR020806">
    <property type="entry name" value="PKS_PP-bd"/>
</dbReference>
<dbReference type="PANTHER" id="PTHR44845">
    <property type="entry name" value="CARRIER DOMAIN-CONTAINING PROTEIN"/>
    <property type="match status" value="1"/>
</dbReference>
<evidence type="ECO:0000256" key="1">
    <source>
        <dbReference type="ARBA" id="ARBA00022450"/>
    </source>
</evidence>
<dbReference type="InterPro" id="IPR020904">
    <property type="entry name" value="Sc_DH/Rdtase_CS"/>
</dbReference>
<dbReference type="InterPro" id="IPR002347">
    <property type="entry name" value="SDR_fam"/>
</dbReference>
<dbReference type="SUPFAM" id="SSF51735">
    <property type="entry name" value="NAD(P)-binding Rossmann-fold domains"/>
    <property type="match status" value="2"/>
</dbReference>
<dbReference type="Pfam" id="PF13193">
    <property type="entry name" value="AMP-binding_C"/>
    <property type="match status" value="1"/>
</dbReference>
<dbReference type="PRINTS" id="PR00081">
    <property type="entry name" value="GDHRDH"/>
</dbReference>
<dbReference type="Proteomes" id="UP000024404">
    <property type="component" value="Unassembled WGS sequence"/>
</dbReference>